<gene>
    <name evidence="2" type="ORF">GTC17253_00690</name>
</gene>
<protein>
    <submittedName>
        <fullName evidence="2">DUF4435 domain-containing protein</fullName>
    </submittedName>
</protein>
<dbReference type="InterPro" id="IPR029492">
    <property type="entry name" value="DUF4435"/>
</dbReference>
<sequence>MPNRLSANVNSQYFHAANQLTAKHARRKIAVYVESYDDIYFWRTVLNDFEDDTRYFEIMLPSRGVHLERGKKAAISKLLEGVGSDMIACVDADYDYLMQGASPASKMMMENPYIFHTYAYAIENLQCYAPSLHSVCVAVVLNDRKFFDFETYLAAYSEIVFPLFVWNIWFYRSTHYHDFTLTDLNAIIDIGDFHLRNVEKGLENLRKKVGRKMETLRHAYPNAKDSYQQVKNDLKALGVTPQTTYLYIQGHHLFDRVVVPMLNSVCHQLYREREDEIRRQAVHNTQYRTELAAYDGSTGNISALLKKNTGYMQSEPFKRIQSDIATFLANTP</sequence>
<evidence type="ECO:0000259" key="1">
    <source>
        <dbReference type="Pfam" id="PF14491"/>
    </source>
</evidence>
<accession>A0AB33IQF5</accession>
<proteinExistence type="predicted"/>
<dbReference type="EMBL" id="AP035785">
    <property type="protein sequence ID" value="BFO70103.1"/>
    <property type="molecule type" value="Genomic_DNA"/>
</dbReference>
<name>A0AB33IQF5_9BACT</name>
<reference evidence="2" key="1">
    <citation type="submission" date="2024-07" db="EMBL/GenBank/DDBJ databases">
        <title>Complete genome sequence of Prevotella sp. YM-2024 GTC17253.</title>
        <authorList>
            <person name="Hayashi M."/>
            <person name="Muto Y."/>
            <person name="Tanaka K."/>
            <person name="Niwa H."/>
        </authorList>
    </citation>
    <scope>NUCLEOTIDE SEQUENCE</scope>
    <source>
        <strain evidence="2">GTC17253</strain>
    </source>
</reference>
<evidence type="ECO:0000313" key="2">
    <source>
        <dbReference type="EMBL" id="BFO70103.1"/>
    </source>
</evidence>
<dbReference type="AlphaFoldDB" id="A0AB33IQF5"/>
<organism evidence="2">
    <name type="scientific">Prevotella sp. GTC17253</name>
    <dbReference type="NCBI Taxonomy" id="3236793"/>
    <lineage>
        <taxon>Bacteria</taxon>
        <taxon>Pseudomonadati</taxon>
        <taxon>Bacteroidota</taxon>
        <taxon>Bacteroidia</taxon>
        <taxon>Bacteroidales</taxon>
        <taxon>Prevotellaceae</taxon>
        <taxon>Prevotella</taxon>
    </lineage>
</organism>
<dbReference type="Pfam" id="PF14491">
    <property type="entry name" value="DUF4435"/>
    <property type="match status" value="1"/>
</dbReference>
<feature type="domain" description="DUF4435" evidence="1">
    <location>
        <begin position="27"/>
        <end position="272"/>
    </location>
</feature>